<keyword evidence="2" id="KW-0812">Transmembrane</keyword>
<gene>
    <name evidence="3" type="ORF">J2X26_003500</name>
</gene>
<reference evidence="3 4" key="1">
    <citation type="submission" date="2023-07" db="EMBL/GenBank/DDBJ databases">
        <title>Sorghum-associated microbial communities from plants grown in Nebraska, USA.</title>
        <authorList>
            <person name="Schachtman D."/>
        </authorList>
    </citation>
    <scope>NUCLEOTIDE SEQUENCE [LARGE SCALE GENOMIC DNA]</scope>
    <source>
        <strain evidence="3 4">BE332</strain>
    </source>
</reference>
<evidence type="ECO:0000256" key="1">
    <source>
        <dbReference type="SAM" id="MobiDB-lite"/>
    </source>
</evidence>
<evidence type="ECO:0000256" key="2">
    <source>
        <dbReference type="SAM" id="Phobius"/>
    </source>
</evidence>
<evidence type="ECO:0000313" key="4">
    <source>
        <dbReference type="Proteomes" id="UP001239626"/>
    </source>
</evidence>
<keyword evidence="2" id="KW-1133">Transmembrane helix</keyword>
<dbReference type="InterPro" id="IPR025338">
    <property type="entry name" value="DUF4244"/>
</dbReference>
<dbReference type="RefSeq" id="WP_307493979.1">
    <property type="nucleotide sequence ID" value="NZ_JAUSVB010000005.1"/>
</dbReference>
<evidence type="ECO:0000313" key="3">
    <source>
        <dbReference type="EMBL" id="MDQ0375170.1"/>
    </source>
</evidence>
<dbReference type="EMBL" id="JAUSVB010000005">
    <property type="protein sequence ID" value="MDQ0375170.1"/>
    <property type="molecule type" value="Genomic_DNA"/>
</dbReference>
<proteinExistence type="predicted"/>
<protein>
    <recommendedName>
        <fullName evidence="5">DUF4244 domain-containing protein</fullName>
    </recommendedName>
</protein>
<sequence>MNQHATVPGPDRTNRQDDDTNPQDDGRGPADAAGAATSPANLNRAVGRSVVLMSDRPDGRRRSGARGRGRVPGAVLAWRERGRRARAELAEVGMATAEYAIATLAAVGFAGLLVVILKGNEVKGLLLGIVRQALSL</sequence>
<comment type="caution">
    <text evidence="3">The sequence shown here is derived from an EMBL/GenBank/DDBJ whole genome shotgun (WGS) entry which is preliminary data.</text>
</comment>
<feature type="region of interest" description="Disordered" evidence="1">
    <location>
        <begin position="1"/>
        <end position="70"/>
    </location>
</feature>
<keyword evidence="4" id="KW-1185">Reference proteome</keyword>
<accession>A0ABU0EIQ7</accession>
<keyword evidence="2" id="KW-0472">Membrane</keyword>
<dbReference type="Proteomes" id="UP001239626">
    <property type="component" value="Unassembled WGS sequence"/>
</dbReference>
<dbReference type="Pfam" id="PF14029">
    <property type="entry name" value="DUF4244"/>
    <property type="match status" value="1"/>
</dbReference>
<feature type="compositionally biased region" description="Basic and acidic residues" evidence="1">
    <location>
        <begin position="12"/>
        <end position="28"/>
    </location>
</feature>
<name>A0ABU0EIQ7_9CELL</name>
<feature type="compositionally biased region" description="Low complexity" evidence="1">
    <location>
        <begin position="29"/>
        <end position="40"/>
    </location>
</feature>
<organism evidence="3 4">
    <name type="scientific">Cellulomonas humilata</name>
    <dbReference type="NCBI Taxonomy" id="144055"/>
    <lineage>
        <taxon>Bacteria</taxon>
        <taxon>Bacillati</taxon>
        <taxon>Actinomycetota</taxon>
        <taxon>Actinomycetes</taxon>
        <taxon>Micrococcales</taxon>
        <taxon>Cellulomonadaceae</taxon>
        <taxon>Cellulomonas</taxon>
    </lineage>
</organism>
<feature type="transmembrane region" description="Helical" evidence="2">
    <location>
        <begin position="99"/>
        <end position="117"/>
    </location>
</feature>
<evidence type="ECO:0008006" key="5">
    <source>
        <dbReference type="Google" id="ProtNLM"/>
    </source>
</evidence>